<protein>
    <submittedName>
        <fullName evidence="1">Uncharacterized protein</fullName>
    </submittedName>
</protein>
<dbReference type="STRING" id="1187848.A1QO_02725"/>
<accession>A0A1E5BKD3</accession>
<gene>
    <name evidence="1" type="ORF">A1QO_02725</name>
</gene>
<dbReference type="Proteomes" id="UP000094741">
    <property type="component" value="Unassembled WGS sequence"/>
</dbReference>
<evidence type="ECO:0000313" key="1">
    <source>
        <dbReference type="EMBL" id="OEE38312.1"/>
    </source>
</evidence>
<reference evidence="1 2" key="1">
    <citation type="journal article" date="2012" name="Science">
        <title>Ecological populations of bacteria act as socially cohesive units of antibiotic production and resistance.</title>
        <authorList>
            <person name="Cordero O.X."/>
            <person name="Wildschutte H."/>
            <person name="Kirkup B."/>
            <person name="Proehl S."/>
            <person name="Ngo L."/>
            <person name="Hussain F."/>
            <person name="Le Roux F."/>
            <person name="Mincer T."/>
            <person name="Polz M.F."/>
        </authorList>
    </citation>
    <scope>NUCLEOTIDE SEQUENCE [LARGE SCALE GENOMIC DNA]</scope>
    <source>
        <strain evidence="1 2">ZF-129</strain>
    </source>
</reference>
<name>A0A1E5BKD3_9VIBR</name>
<dbReference type="EMBL" id="AJYQ02000002">
    <property type="protein sequence ID" value="OEE38312.1"/>
    <property type="molecule type" value="Genomic_DNA"/>
</dbReference>
<comment type="caution">
    <text evidence="1">The sequence shown here is derived from an EMBL/GenBank/DDBJ whole genome shotgun (WGS) entry which is preliminary data.</text>
</comment>
<dbReference type="OrthoDB" id="10013839at2"/>
<evidence type="ECO:0000313" key="2">
    <source>
        <dbReference type="Proteomes" id="UP000094741"/>
    </source>
</evidence>
<dbReference type="AlphaFoldDB" id="A0A1E5BKD3"/>
<sequence length="158" mass="17855">MKFFATFSHQPFHGQISLIPDKQSLFDIVHSRAKFLGLLDDANGHALPTSEFTESELVDIHERVTLHTVVVLVDSLDELKSLSMDSDYQQLCETFIKHHGLDGAQPLICTRRDMSSILALFKSEGINPHDKDRCLESLSQTVMPTGNSNKYLRWLATQ</sequence>
<dbReference type="RefSeq" id="WP_017041309.1">
    <property type="nucleotide sequence ID" value="NZ_AJYQ02000002.1"/>
</dbReference>
<organism evidence="1 2">
    <name type="scientific">Vibrio genomosp. F10 str. ZF-129</name>
    <dbReference type="NCBI Taxonomy" id="1187848"/>
    <lineage>
        <taxon>Bacteria</taxon>
        <taxon>Pseudomonadati</taxon>
        <taxon>Pseudomonadota</taxon>
        <taxon>Gammaproteobacteria</taxon>
        <taxon>Vibrionales</taxon>
        <taxon>Vibrionaceae</taxon>
        <taxon>Vibrio</taxon>
    </lineage>
</organism>
<proteinExistence type="predicted"/>